<feature type="transmembrane region" description="Helical" evidence="12">
    <location>
        <begin position="99"/>
        <end position="120"/>
    </location>
</feature>
<comment type="similarity">
    <text evidence="11">Belongs to the G-protein coupled receptor 1 family.</text>
</comment>
<feature type="transmembrane region" description="Helical" evidence="12">
    <location>
        <begin position="238"/>
        <end position="258"/>
    </location>
</feature>
<keyword evidence="8 12" id="KW-0472">Membrane</keyword>
<dbReference type="PROSITE" id="PS50262">
    <property type="entry name" value="G_PROTEIN_RECEP_F1_2"/>
    <property type="match status" value="3"/>
</dbReference>
<dbReference type="PROSITE" id="PS00237">
    <property type="entry name" value="G_PROTEIN_RECEP_F1_1"/>
    <property type="match status" value="2"/>
</dbReference>
<sequence>MRGENVTKVSTFILLGFPTAPRLQYLLFLLFLLIYLFVLVENLAIILTVWSSAPLHRPMYYFLGSLSFLEIWYVSDIIPKMLDGFLLQRKRISFIGCMTQLYFFSSLVCTECVLLASMAYDRYVAICHPLRYQVIMTTGLCVQLVVFSFASGFTISVIKVYFISSATFCGSNVLNHFFCDISPILKLACTDFSTAELVDFILAFIILVFPLLATILSYGHITLAVLRIPSATGRWRAFSTCASHLTVVTIFYTALLFMCGRMRGENVTKVSTFILLGFPTAPRLQYLLFLLFLLAYLFVLVENLAIILTVWSSASLHRPMYYFLGIMSTLEIWYVCDIIPKMLDGFLLQRKRISFAGCMTQLYFFISLVCTECVLLASMAYDRYVAICHPLRYQVIMTTGLCVQLVVFSFASGFTISVIKVYFISSATFCGSNVLNHFFCDISPILKLACTDFSTAELVDFILAFLILVFPLLATILSYGHITLAVLRIPSATGRWRAFSTCASHLTVVTIFYTALLFMCGRMRGENVTKVSTFILLGFPTAPRLQYLLFLLFLLAYLFVLMENLAIILTVWSSSSLHRPMYYFLGSLSFLEIWYVSFLIPKMLDGFLLQRKRISFAGCMTQLYFFISLVCTECVLLASMAYALFLAICHPLRYQVIMTTGLCVQLVVFSFASAFTVSVIKVYFISSATFCGSNVLNHFFCDISPILKLACTDFSTAELVDFILAFIILVFPLLATILSYGHITLAVLRIPSATGRWRAFSTCASHLTVVTFFYVAMLFIYVRPQAIDTRSSNKLISAVYTVLTPILNPLIYCLRNKEFKDAMRRTLGLGTTFK</sequence>
<dbReference type="GO" id="GO:0004930">
    <property type="term" value="F:G protein-coupled receptor activity"/>
    <property type="evidence" value="ECO:0007669"/>
    <property type="project" value="UniProtKB-KW"/>
</dbReference>
<feature type="transmembrane region" description="Helical" evidence="12">
    <location>
        <begin position="581"/>
        <end position="604"/>
    </location>
</feature>
<evidence type="ECO:0000313" key="15">
    <source>
        <dbReference type="Proteomes" id="UP000001075"/>
    </source>
</evidence>
<dbReference type="STRING" id="10029.G3H4S7"/>
<dbReference type="InterPro" id="IPR000725">
    <property type="entry name" value="Olfact_rcpt"/>
</dbReference>
<keyword evidence="10 11" id="KW-0807">Transducer</keyword>
<evidence type="ECO:0000256" key="4">
    <source>
        <dbReference type="ARBA" id="ARBA00022692"/>
    </source>
</evidence>
<feature type="transmembrane region" description="Helical" evidence="12">
    <location>
        <begin position="499"/>
        <end position="519"/>
    </location>
</feature>
<keyword evidence="6 12" id="KW-1133">Transmembrane helix</keyword>
<feature type="transmembrane region" description="Helical" evidence="12">
    <location>
        <begin position="59"/>
        <end position="78"/>
    </location>
</feature>
<dbReference type="SUPFAM" id="SSF81321">
    <property type="entry name" value="Family A G protein-coupled receptor-like"/>
    <property type="match status" value="3"/>
</dbReference>
<reference evidence="15" key="1">
    <citation type="journal article" date="2011" name="Nat. Biotechnol.">
        <title>The genomic sequence of the Chinese hamster ovary (CHO)-K1 cell line.</title>
        <authorList>
            <person name="Xu X."/>
            <person name="Nagarajan H."/>
            <person name="Lewis N.E."/>
            <person name="Pan S."/>
            <person name="Cai Z."/>
            <person name="Liu X."/>
            <person name="Chen W."/>
            <person name="Xie M."/>
            <person name="Wang W."/>
            <person name="Hammond S."/>
            <person name="Andersen M.R."/>
            <person name="Neff N."/>
            <person name="Passarelli B."/>
            <person name="Koh W."/>
            <person name="Fan H.C."/>
            <person name="Wang J."/>
            <person name="Gui Y."/>
            <person name="Lee K.H."/>
            <person name="Betenbaugh M.J."/>
            <person name="Quake S.R."/>
            <person name="Famili I."/>
            <person name="Palsson B.O."/>
            <person name="Wang J."/>
        </authorList>
    </citation>
    <scope>NUCLEOTIDE SEQUENCE [LARGE SCALE GENOMIC DNA]</scope>
    <source>
        <strain evidence="15">CHO K1 cell line</strain>
    </source>
</reference>
<dbReference type="Proteomes" id="UP000001075">
    <property type="component" value="Unassembled WGS sequence"/>
</dbReference>
<feature type="transmembrane region" description="Helical" evidence="12">
    <location>
        <begin position="25"/>
        <end position="47"/>
    </location>
</feature>
<organism evidence="14 15">
    <name type="scientific">Cricetulus griseus</name>
    <name type="common">Chinese hamster</name>
    <name type="synonym">Cricetulus barabensis griseus</name>
    <dbReference type="NCBI Taxonomy" id="10029"/>
    <lineage>
        <taxon>Eukaryota</taxon>
        <taxon>Metazoa</taxon>
        <taxon>Chordata</taxon>
        <taxon>Craniata</taxon>
        <taxon>Vertebrata</taxon>
        <taxon>Euteleostomi</taxon>
        <taxon>Mammalia</taxon>
        <taxon>Eutheria</taxon>
        <taxon>Euarchontoglires</taxon>
        <taxon>Glires</taxon>
        <taxon>Rodentia</taxon>
        <taxon>Myomorpha</taxon>
        <taxon>Muroidea</taxon>
        <taxon>Cricetidae</taxon>
        <taxon>Cricetinae</taxon>
        <taxon>Cricetulus</taxon>
    </lineage>
</organism>
<dbReference type="PRINTS" id="PR00237">
    <property type="entry name" value="GPCRRHODOPSN"/>
</dbReference>
<feature type="transmembrane region" description="Helical" evidence="12">
    <location>
        <begin position="286"/>
        <end position="308"/>
    </location>
</feature>
<feature type="transmembrane region" description="Helical" evidence="12">
    <location>
        <begin position="461"/>
        <end position="487"/>
    </location>
</feature>
<keyword evidence="9 11" id="KW-0675">Receptor</keyword>
<dbReference type="PANTHER" id="PTHR26452">
    <property type="entry name" value="OLFACTORY RECEPTOR"/>
    <property type="match status" value="1"/>
</dbReference>
<feature type="transmembrane region" description="Helical" evidence="12">
    <location>
        <begin position="320"/>
        <end position="340"/>
    </location>
</feature>
<dbReference type="InterPro" id="IPR000276">
    <property type="entry name" value="GPCR_Rhodpsn"/>
</dbReference>
<dbReference type="GO" id="GO:0004984">
    <property type="term" value="F:olfactory receptor activity"/>
    <property type="evidence" value="ECO:0007669"/>
    <property type="project" value="InterPro"/>
</dbReference>
<evidence type="ECO:0000313" key="14">
    <source>
        <dbReference type="EMBL" id="EGV95304.1"/>
    </source>
</evidence>
<feature type="transmembrane region" description="Helical" evidence="12">
    <location>
        <begin position="624"/>
        <end position="649"/>
    </location>
</feature>
<comment type="subcellular location">
    <subcellularLocation>
        <location evidence="1">Cell membrane</location>
        <topology evidence="1">Multi-pass membrane protein</topology>
    </subcellularLocation>
</comment>
<evidence type="ECO:0000259" key="13">
    <source>
        <dbReference type="PROSITE" id="PS50262"/>
    </source>
</evidence>
<feature type="domain" description="G-protein coupled receptors family 1 profile" evidence="13">
    <location>
        <begin position="41"/>
        <end position="258"/>
    </location>
</feature>
<evidence type="ECO:0000256" key="1">
    <source>
        <dbReference type="ARBA" id="ARBA00004651"/>
    </source>
</evidence>
<name>G3H4S7_CRIGR</name>
<dbReference type="AlphaFoldDB" id="G3H4S7"/>
<feature type="transmembrane region" description="Helical" evidence="12">
    <location>
        <begin position="393"/>
        <end position="419"/>
    </location>
</feature>
<evidence type="ECO:0000256" key="9">
    <source>
        <dbReference type="ARBA" id="ARBA00023170"/>
    </source>
</evidence>
<evidence type="ECO:0000256" key="2">
    <source>
        <dbReference type="ARBA" id="ARBA00022475"/>
    </source>
</evidence>
<evidence type="ECO:0000256" key="5">
    <source>
        <dbReference type="ARBA" id="ARBA00022725"/>
    </source>
</evidence>
<dbReference type="InterPro" id="IPR017452">
    <property type="entry name" value="GPCR_Rhodpsn_7TM"/>
</dbReference>
<feature type="transmembrane region" description="Helical" evidence="12">
    <location>
        <begin position="722"/>
        <end position="748"/>
    </location>
</feature>
<feature type="transmembrane region" description="Helical" evidence="12">
    <location>
        <begin position="795"/>
        <end position="814"/>
    </location>
</feature>
<feature type="transmembrane region" description="Helical" evidence="12">
    <location>
        <begin position="547"/>
        <end position="569"/>
    </location>
</feature>
<dbReference type="Gene3D" id="1.20.1070.10">
    <property type="entry name" value="Rhodopsin 7-helix transmembrane proteins"/>
    <property type="match status" value="3"/>
</dbReference>
<proteinExistence type="inferred from homology"/>
<keyword evidence="2" id="KW-1003">Cell membrane</keyword>
<feature type="transmembrane region" description="Helical" evidence="12">
    <location>
        <begin position="132"/>
        <end position="153"/>
    </location>
</feature>
<dbReference type="eggNOG" id="ENOG502SJJZ">
    <property type="taxonomic scope" value="Eukaryota"/>
</dbReference>
<dbReference type="InParanoid" id="G3H4S7"/>
<evidence type="ECO:0000256" key="6">
    <source>
        <dbReference type="ARBA" id="ARBA00022989"/>
    </source>
</evidence>
<dbReference type="InterPro" id="IPR050516">
    <property type="entry name" value="Olfactory_GPCR"/>
</dbReference>
<evidence type="ECO:0000256" key="3">
    <source>
        <dbReference type="ARBA" id="ARBA00022606"/>
    </source>
</evidence>
<dbReference type="EMBL" id="JH000147">
    <property type="protein sequence ID" value="EGV95304.1"/>
    <property type="molecule type" value="Genomic_DNA"/>
</dbReference>
<evidence type="ECO:0000256" key="7">
    <source>
        <dbReference type="ARBA" id="ARBA00023040"/>
    </source>
</evidence>
<gene>
    <name evidence="14" type="ORF">I79_005288</name>
</gene>
<dbReference type="PaxDb" id="10029-XP_007621221.1"/>
<feature type="domain" description="G-protein coupled receptors family 1 profile" evidence="13">
    <location>
        <begin position="563"/>
        <end position="812"/>
    </location>
</feature>
<evidence type="ECO:0000256" key="10">
    <source>
        <dbReference type="ARBA" id="ARBA00023224"/>
    </source>
</evidence>
<dbReference type="PRINTS" id="PR00245">
    <property type="entry name" value="OLFACTORYR"/>
</dbReference>
<feature type="transmembrane region" description="Helical" evidence="12">
    <location>
        <begin position="360"/>
        <end position="381"/>
    </location>
</feature>
<keyword evidence="4 11" id="KW-0812">Transmembrane</keyword>
<evidence type="ECO:0000256" key="11">
    <source>
        <dbReference type="RuleBase" id="RU000688"/>
    </source>
</evidence>
<feature type="domain" description="G-protein coupled receptors family 1 profile" evidence="13">
    <location>
        <begin position="302"/>
        <end position="519"/>
    </location>
</feature>
<accession>G3H4S7</accession>
<dbReference type="Pfam" id="PF13853">
    <property type="entry name" value="7tm_4"/>
    <property type="match status" value="3"/>
</dbReference>
<dbReference type="FunFam" id="1.20.1070.10:FF:000001">
    <property type="entry name" value="Olfactory receptor"/>
    <property type="match status" value="3"/>
</dbReference>
<keyword evidence="5" id="KW-0552">Olfaction</keyword>
<feature type="transmembrane region" description="Helical" evidence="12">
    <location>
        <begin position="656"/>
        <end position="680"/>
    </location>
</feature>
<dbReference type="GO" id="GO:0005886">
    <property type="term" value="C:plasma membrane"/>
    <property type="evidence" value="ECO:0007669"/>
    <property type="project" value="UniProtKB-SubCell"/>
</dbReference>
<keyword evidence="3" id="KW-0716">Sensory transduction</keyword>
<protein>
    <submittedName>
        <fullName evidence="14">Olfactory receptor 6B2</fullName>
    </submittedName>
</protein>
<evidence type="ECO:0000256" key="8">
    <source>
        <dbReference type="ARBA" id="ARBA00023136"/>
    </source>
</evidence>
<feature type="transmembrane region" description="Helical" evidence="12">
    <location>
        <begin position="200"/>
        <end position="226"/>
    </location>
</feature>
<evidence type="ECO:0000256" key="12">
    <source>
        <dbReference type="SAM" id="Phobius"/>
    </source>
</evidence>
<feature type="transmembrane region" description="Helical" evidence="12">
    <location>
        <begin position="760"/>
        <end position="783"/>
    </location>
</feature>
<keyword evidence="7 11" id="KW-0297">G-protein coupled receptor</keyword>